<protein>
    <submittedName>
        <fullName evidence="2">Uncharacterized protein</fullName>
    </submittedName>
</protein>
<comment type="caution">
    <text evidence="2">The sequence shown here is derived from an EMBL/GenBank/DDBJ whole genome shotgun (WGS) entry which is preliminary data.</text>
</comment>
<feature type="region of interest" description="Disordered" evidence="1">
    <location>
        <begin position="184"/>
        <end position="217"/>
    </location>
</feature>
<keyword evidence="3" id="KW-1185">Reference proteome</keyword>
<feature type="region of interest" description="Disordered" evidence="1">
    <location>
        <begin position="1"/>
        <end position="129"/>
    </location>
</feature>
<accession>A0AA39QU11</accession>
<sequence length="436" mass="48484">MARLRRSKRVATSAAQIANQRGASPTSRLATDSRATVNAEARKEQGMSGSHRGTTSRKRPARDEDVLLGLPKLTRKRQKRGLRAARKPDDQAYKPLAEGESEELERSDKEQASSTTDEGLDTDQIIAPKKAMADKSVRFEDLPPERLQKCNHRRLRSEYEDFLLGDNPEEGSDSDVQDFVAGGSQVKHGNTRDQLEENEVQSGENRIKGHTGEQGADASDLAAELQLQNEAVRYLGETPQGHVTVMEEVSLSASEVDAVQLDIDKIETGGPHSHPSSEEASSDDDNIPRTEITSFDPSIHPSPLSRQDLKIRTHYRRLKLLSWQWATTHFSPSTPDSCPNLLHLSTTSPSLLTYINYISACTNQTWEQIFTAHRAILVYCILGKMLEVHVFGHEAFGISEQQTEVLRQLDLLCVNNDGKLSPLLPRPQPLQSSPKE</sequence>
<reference evidence="2" key="1">
    <citation type="submission" date="2023-03" db="EMBL/GenBank/DDBJ databases">
        <title>Complete genome of Cladonia borealis.</title>
        <authorList>
            <person name="Park H."/>
        </authorList>
    </citation>
    <scope>NUCLEOTIDE SEQUENCE</scope>
    <source>
        <strain evidence="2">ANT050790</strain>
    </source>
</reference>
<feature type="region of interest" description="Disordered" evidence="1">
    <location>
        <begin position="266"/>
        <end position="304"/>
    </location>
</feature>
<evidence type="ECO:0000256" key="1">
    <source>
        <dbReference type="SAM" id="MobiDB-lite"/>
    </source>
</evidence>
<proteinExistence type="predicted"/>
<dbReference type="EMBL" id="JAFEKC020000019">
    <property type="protein sequence ID" value="KAK0509163.1"/>
    <property type="molecule type" value="Genomic_DNA"/>
</dbReference>
<evidence type="ECO:0000313" key="2">
    <source>
        <dbReference type="EMBL" id="KAK0509163.1"/>
    </source>
</evidence>
<name>A0AA39QU11_9LECA</name>
<dbReference type="Proteomes" id="UP001166286">
    <property type="component" value="Unassembled WGS sequence"/>
</dbReference>
<dbReference type="AlphaFoldDB" id="A0AA39QU11"/>
<feature type="compositionally biased region" description="Basic residues" evidence="1">
    <location>
        <begin position="73"/>
        <end position="85"/>
    </location>
</feature>
<feature type="compositionally biased region" description="Polar residues" evidence="1">
    <location>
        <begin position="13"/>
        <end position="36"/>
    </location>
</feature>
<gene>
    <name evidence="2" type="ORF">JMJ35_008534</name>
</gene>
<organism evidence="2 3">
    <name type="scientific">Cladonia borealis</name>
    <dbReference type="NCBI Taxonomy" id="184061"/>
    <lineage>
        <taxon>Eukaryota</taxon>
        <taxon>Fungi</taxon>
        <taxon>Dikarya</taxon>
        <taxon>Ascomycota</taxon>
        <taxon>Pezizomycotina</taxon>
        <taxon>Lecanoromycetes</taxon>
        <taxon>OSLEUM clade</taxon>
        <taxon>Lecanoromycetidae</taxon>
        <taxon>Lecanorales</taxon>
        <taxon>Lecanorineae</taxon>
        <taxon>Cladoniaceae</taxon>
        <taxon>Cladonia</taxon>
    </lineage>
</organism>
<evidence type="ECO:0000313" key="3">
    <source>
        <dbReference type="Proteomes" id="UP001166286"/>
    </source>
</evidence>